<protein>
    <recommendedName>
        <fullName evidence="5">RCC1-like domain-containing protein</fullName>
    </recommendedName>
</protein>
<dbReference type="PROSITE" id="PS50012">
    <property type="entry name" value="RCC1_3"/>
    <property type="match status" value="15"/>
</dbReference>
<feature type="region of interest" description="Disordered" evidence="3">
    <location>
        <begin position="156"/>
        <end position="256"/>
    </location>
</feature>
<proteinExistence type="predicted"/>
<dbReference type="InterPro" id="IPR009091">
    <property type="entry name" value="RCC1/BLIP-II"/>
</dbReference>
<gene>
    <name evidence="6" type="ORF">KIM372_00400</name>
</gene>
<accession>A0ABM8B5M2</accession>
<keyword evidence="4" id="KW-1133">Transmembrane helix</keyword>
<feature type="compositionally biased region" description="Low complexity" evidence="3">
    <location>
        <begin position="156"/>
        <end position="172"/>
    </location>
</feature>
<organism evidence="6 7">
    <name type="scientific">Bombiscardovia nodaiensis</name>
    <dbReference type="NCBI Taxonomy" id="2932181"/>
    <lineage>
        <taxon>Bacteria</taxon>
        <taxon>Bacillati</taxon>
        <taxon>Actinomycetota</taxon>
        <taxon>Actinomycetes</taxon>
        <taxon>Bifidobacteriales</taxon>
        <taxon>Bifidobacteriaceae</taxon>
        <taxon>Bombiscardovia</taxon>
    </lineage>
</organism>
<feature type="compositionally biased region" description="Polar residues" evidence="3">
    <location>
        <begin position="350"/>
        <end position="365"/>
    </location>
</feature>
<dbReference type="InterPro" id="IPR013378">
    <property type="entry name" value="InlB-like_B-rpt"/>
</dbReference>
<feature type="domain" description="RCC1-like" evidence="5">
    <location>
        <begin position="943"/>
        <end position="1187"/>
    </location>
</feature>
<evidence type="ECO:0000259" key="5">
    <source>
        <dbReference type="Pfam" id="PF25390"/>
    </source>
</evidence>
<keyword evidence="2" id="KW-0677">Repeat</keyword>
<evidence type="ECO:0000256" key="3">
    <source>
        <dbReference type="SAM" id="MobiDB-lite"/>
    </source>
</evidence>
<dbReference type="InterPro" id="IPR011043">
    <property type="entry name" value="Gal_Oxase/kelch_b-propeller"/>
</dbReference>
<dbReference type="SUPFAM" id="SSF50965">
    <property type="entry name" value="Galactose oxidase, central domain"/>
    <property type="match status" value="1"/>
</dbReference>
<dbReference type="Pfam" id="PF00415">
    <property type="entry name" value="RCC1"/>
    <property type="match status" value="1"/>
</dbReference>
<keyword evidence="4" id="KW-0472">Membrane</keyword>
<feature type="compositionally biased region" description="Polar residues" evidence="3">
    <location>
        <begin position="183"/>
        <end position="192"/>
    </location>
</feature>
<dbReference type="Gene3D" id="2.60.40.4270">
    <property type="entry name" value="Listeria-Bacteroides repeat domain"/>
    <property type="match status" value="2"/>
</dbReference>
<dbReference type="NCBIfam" id="TIGR02543">
    <property type="entry name" value="List_Bact_rpt"/>
    <property type="match status" value="2"/>
</dbReference>
<dbReference type="SUPFAM" id="SSF50985">
    <property type="entry name" value="RCC1/BLIP-II"/>
    <property type="match status" value="3"/>
</dbReference>
<dbReference type="InterPro" id="IPR058923">
    <property type="entry name" value="RCC1-like_dom"/>
</dbReference>
<evidence type="ECO:0000256" key="2">
    <source>
        <dbReference type="ARBA" id="ARBA00022737"/>
    </source>
</evidence>
<sequence length="1415" mass="144620">MGSAAGGAVSGAGQKVLYAWGRNDYGQLGDGGKTNRSEPVKVVLPGAMVLDQVVSVGATDVSVRLRDPSSGALSTYTWGQHDDGQPGNGSAKARERSMQQAVAAPEGVRFVQESTGGEHTIAIDQRGGLYAWGSNDEGQLGLGTSGAEAGVAAANSTGVSGTGVSAASASGADAGGVGANGTPAKNASTNGADENGDSASKDGAGSDKANGDSANSASVNHAGMNGVAANSAAASSGSANSGNASGDSAGSSADTVQLKPRAVTPVAVTSIKFGGLASSSPQYLGLSEDGQSGQWSLRTPKHAAGEVSVEVAWSIGGVEQPSPELTFTYRLDGLLRATRTVTFDAGPDATPQTSTQLVNDGNQASWPADPARPGYVLTGWKLGGAPYDFSQPVTGDITLTADWTPLGSFSILPASGPVAGGTNVAIKPPTLMGLHFLSVSAGYKHVLALANDHNIYSWGENDKGQLGVGDTVSRNAPTLVKAPAGVRFTQAVAGYYSSAALGTDGNVYIWGATRSNRAVNEPTPFSYTLPAGEHITQLSAGNGHFLALSSGGQVYAWGDNDRGQLGDGTFNDSSNFQLVHTPAGVGFKAIAAGELHSTALTTTGDLYTWGANQYGELGDGSTTDRSTPVMVSVSGGRVEFKAVSASYYHTLALSDKGVIYSWGGNQWGQLGRDLPAGVDISASPAPVNNPSGAKYAAISAGNYTHSIALAENGIAYTWGQITGNQYPTAVDLPDGVTYTSVNAGGVFSAAFGTDGNLYAWGKPIGDGTAANSSTTPVIVWPQDVWVTGAQFDGRPGTDVTIDVHNQLWRIKTPAHSAGPVSVTVSSQSGALFQGIPFTYIEVGAHSFTFDTQGGIPVPNVQNVADGAQATRPTSDPTKTGMTFEGWFLNGSPYDFTQPVTANLTVEAHWSSQSDFTITPNAGIISGGETVTIKPPTMGKLKGARIEAGFGHSLLTASTGDTYVWGHNDSGQLGDASQTDHSSPVKISGPGGLRFTSLSAGARHTLAIGSDGRVYAWGDDSYGQLGGTGSHTVPALVPGFPNGLTFTAVSTGLYSSFALASDGSLYSWGSNGDGQLGIGSTTNQSIPQVIALPAGVTKFVAISAGYSHTLALGDDGNIYAWGSNDNGRLGDGTTTQRLLPQKVQLPVGLAKFTAISAGGYHSMAIGSDGKAYAWGWAALGQLGNGTADYLLHATPGVVQLGLPNGVQVSQISAGDQHSFAIDSEGKLHAWGDNRKGQLGDSSLTQRNSPVQITVAGVTKFTQVSAGDAYALALDDEGRIFAWGSNEFGQLGLGSVSTNPEQSPKESSKLDVTLTFDGLPASDLTYDSVRNEWTAKTPAHAEGPVDVTLGWSLGGQRHEIKKELAFSYTDNLTLPLTGGPGIAALLAGGVALMLLAAGARARRKGKENEEVEQGLAA</sequence>
<dbReference type="InterPro" id="IPR042229">
    <property type="entry name" value="Listeria/Bacterioides_rpt_sf"/>
</dbReference>
<dbReference type="PANTHER" id="PTHR22870">
    <property type="entry name" value="REGULATOR OF CHROMOSOME CONDENSATION"/>
    <property type="match status" value="1"/>
</dbReference>
<feature type="domain" description="RCC1-like" evidence="5">
    <location>
        <begin position="430"/>
        <end position="722"/>
    </location>
</feature>
<reference evidence="6 7" key="1">
    <citation type="journal article" date="2023" name="Microbiol. Spectr.">
        <title>Symbiosis of Carpenter Bees with Uncharacterized Lactic Acid Bacteria Showing NAD Auxotrophy.</title>
        <authorList>
            <person name="Kawasaki S."/>
            <person name="Ozawa K."/>
            <person name="Mori T."/>
            <person name="Yamamoto A."/>
            <person name="Ito M."/>
            <person name="Ohkuma M."/>
            <person name="Sakamoto M."/>
            <person name="Matsutani M."/>
        </authorList>
    </citation>
    <scope>NUCLEOTIDE SEQUENCE [LARGE SCALE GENOMIC DNA]</scope>
    <source>
        <strain evidence="6 7">Kim37-2</strain>
    </source>
</reference>
<dbReference type="InterPro" id="IPR000408">
    <property type="entry name" value="Reg_chr_condens"/>
</dbReference>
<evidence type="ECO:0000256" key="4">
    <source>
        <dbReference type="SAM" id="Phobius"/>
    </source>
</evidence>
<feature type="transmembrane region" description="Helical" evidence="4">
    <location>
        <begin position="1379"/>
        <end position="1397"/>
    </location>
</feature>
<keyword evidence="4" id="KW-0812">Transmembrane</keyword>
<name>A0ABM8B5M2_9BIFI</name>
<feature type="region of interest" description="Disordered" evidence="3">
    <location>
        <begin position="72"/>
        <end position="95"/>
    </location>
</feature>
<dbReference type="Pfam" id="PF09479">
    <property type="entry name" value="Flg_new"/>
    <property type="match status" value="2"/>
</dbReference>
<evidence type="ECO:0000313" key="7">
    <source>
        <dbReference type="Proteomes" id="UP001321766"/>
    </source>
</evidence>
<dbReference type="PRINTS" id="PR00633">
    <property type="entry name" value="RCCNDNSATION"/>
</dbReference>
<dbReference type="Pfam" id="PF25390">
    <property type="entry name" value="WD40_RLD"/>
    <property type="match status" value="2"/>
</dbReference>
<dbReference type="Proteomes" id="UP001321766">
    <property type="component" value="Chromosome"/>
</dbReference>
<dbReference type="PANTHER" id="PTHR22870:SF408">
    <property type="entry name" value="OS09G0560450 PROTEIN"/>
    <property type="match status" value="1"/>
</dbReference>
<comment type="subcellular location">
    <subcellularLocation>
        <location evidence="1">Cell envelope</location>
    </subcellularLocation>
</comment>
<dbReference type="InterPro" id="IPR051210">
    <property type="entry name" value="Ub_ligase/GEF_domain"/>
</dbReference>
<dbReference type="Pfam" id="PF13540">
    <property type="entry name" value="RCC1_2"/>
    <property type="match status" value="3"/>
</dbReference>
<dbReference type="PROSITE" id="PS00626">
    <property type="entry name" value="RCC1_2"/>
    <property type="match status" value="4"/>
</dbReference>
<keyword evidence="7" id="KW-1185">Reference proteome</keyword>
<evidence type="ECO:0000256" key="1">
    <source>
        <dbReference type="ARBA" id="ARBA00004196"/>
    </source>
</evidence>
<evidence type="ECO:0000313" key="6">
    <source>
        <dbReference type="EMBL" id="BDR52133.1"/>
    </source>
</evidence>
<feature type="region of interest" description="Disordered" evidence="3">
    <location>
        <begin position="345"/>
        <end position="365"/>
    </location>
</feature>
<feature type="compositionally biased region" description="Low complexity" evidence="3">
    <location>
        <begin position="222"/>
        <end position="253"/>
    </location>
</feature>
<dbReference type="EMBL" id="AP026798">
    <property type="protein sequence ID" value="BDR52133.1"/>
    <property type="molecule type" value="Genomic_DNA"/>
</dbReference>
<dbReference type="Gene3D" id="2.130.10.30">
    <property type="entry name" value="Regulator of chromosome condensation 1/beta-lactamase-inhibitor protein II"/>
    <property type="match status" value="5"/>
</dbReference>